<reference evidence="1 2" key="1">
    <citation type="submission" date="2024-05" db="EMBL/GenBank/DDBJ databases">
        <title>Genome sequencing and assembly of Indian major carp, Cirrhinus mrigala (Hamilton, 1822).</title>
        <authorList>
            <person name="Mohindra V."/>
            <person name="Chowdhury L.M."/>
            <person name="Lal K."/>
            <person name="Jena J.K."/>
        </authorList>
    </citation>
    <scope>NUCLEOTIDE SEQUENCE [LARGE SCALE GENOMIC DNA]</scope>
    <source>
        <strain evidence="1">CM1030</strain>
        <tissue evidence="1">Blood</tissue>
    </source>
</reference>
<dbReference type="Proteomes" id="UP001529510">
    <property type="component" value="Unassembled WGS sequence"/>
</dbReference>
<dbReference type="EMBL" id="JAMKFB020000003">
    <property type="protein sequence ID" value="KAL0199507.1"/>
    <property type="molecule type" value="Genomic_DNA"/>
</dbReference>
<feature type="non-terminal residue" evidence="1">
    <location>
        <position position="60"/>
    </location>
</feature>
<evidence type="ECO:0000313" key="2">
    <source>
        <dbReference type="Proteomes" id="UP001529510"/>
    </source>
</evidence>
<name>A0ABD0RLT4_CIRMR</name>
<proteinExistence type="predicted"/>
<organism evidence="1 2">
    <name type="scientific">Cirrhinus mrigala</name>
    <name type="common">Mrigala</name>
    <dbReference type="NCBI Taxonomy" id="683832"/>
    <lineage>
        <taxon>Eukaryota</taxon>
        <taxon>Metazoa</taxon>
        <taxon>Chordata</taxon>
        <taxon>Craniata</taxon>
        <taxon>Vertebrata</taxon>
        <taxon>Euteleostomi</taxon>
        <taxon>Actinopterygii</taxon>
        <taxon>Neopterygii</taxon>
        <taxon>Teleostei</taxon>
        <taxon>Ostariophysi</taxon>
        <taxon>Cypriniformes</taxon>
        <taxon>Cyprinidae</taxon>
        <taxon>Labeoninae</taxon>
        <taxon>Labeonini</taxon>
        <taxon>Cirrhinus</taxon>
    </lineage>
</organism>
<accession>A0ABD0RLT4</accession>
<gene>
    <name evidence="1" type="ORF">M9458_008047</name>
</gene>
<comment type="caution">
    <text evidence="1">The sequence shown here is derived from an EMBL/GenBank/DDBJ whole genome shotgun (WGS) entry which is preliminary data.</text>
</comment>
<dbReference type="AlphaFoldDB" id="A0ABD0RLT4"/>
<keyword evidence="2" id="KW-1185">Reference proteome</keyword>
<protein>
    <submittedName>
        <fullName evidence="1">Uncharacterized protein</fullName>
    </submittedName>
</protein>
<sequence>MLPSNIDLPSVCCCTIHVCHRHRRRTQPLTGRCSNPSVSLAYEETSGVQGSYLLSSVRGQ</sequence>
<evidence type="ECO:0000313" key="1">
    <source>
        <dbReference type="EMBL" id="KAL0199507.1"/>
    </source>
</evidence>